<dbReference type="PATRIC" id="fig|797209.4.peg.3118"/>
<protein>
    <submittedName>
        <fullName evidence="1">Uncharacterized protein</fullName>
    </submittedName>
</protein>
<proteinExistence type="predicted"/>
<sequence length="48" mass="5480">MEKSEWNDSLDDVEKTVHVHCSLAETLSVAREPCEPWRVTPLPMVNLS</sequence>
<accession>E7QWI0</accession>
<name>E7QWI0_HALPU</name>
<dbReference type="AlphaFoldDB" id="E7QWI0"/>
<evidence type="ECO:0000313" key="2">
    <source>
        <dbReference type="Proteomes" id="UP000003751"/>
    </source>
</evidence>
<dbReference type="RefSeq" id="WP_007981393.1">
    <property type="nucleotide sequence ID" value="NZ_AEMG01000018.1"/>
</dbReference>
<evidence type="ECO:0000313" key="1">
    <source>
        <dbReference type="EMBL" id="EFW91076.1"/>
    </source>
</evidence>
<organism evidence="1 2">
    <name type="scientific">Haladaptatus paucihalophilus DX253</name>
    <dbReference type="NCBI Taxonomy" id="797209"/>
    <lineage>
        <taxon>Archaea</taxon>
        <taxon>Methanobacteriati</taxon>
        <taxon>Methanobacteriota</taxon>
        <taxon>Stenosarchaea group</taxon>
        <taxon>Halobacteria</taxon>
        <taxon>Halobacteriales</taxon>
        <taxon>Haladaptataceae</taxon>
        <taxon>Haladaptatus</taxon>
    </lineage>
</organism>
<gene>
    <name evidence="1" type="ORF">ZOD2009_15841</name>
</gene>
<dbReference type="EMBL" id="AEMG01000018">
    <property type="protein sequence ID" value="EFW91076.1"/>
    <property type="molecule type" value="Genomic_DNA"/>
</dbReference>
<dbReference type="Proteomes" id="UP000003751">
    <property type="component" value="Unassembled WGS sequence"/>
</dbReference>
<comment type="caution">
    <text evidence="1">The sequence shown here is derived from an EMBL/GenBank/DDBJ whole genome shotgun (WGS) entry which is preliminary data.</text>
</comment>
<reference evidence="1 2" key="1">
    <citation type="journal article" date="2014" name="ISME J.">
        <title>Trehalose/2-sulfotrehalose biosynthesis and glycine-betaine uptake are widely spread mechanisms for osmoadaptation in the Halobacteriales.</title>
        <authorList>
            <person name="Youssef N.H."/>
            <person name="Savage-Ashlock K.N."/>
            <person name="McCully A.L."/>
            <person name="Luedtke B."/>
            <person name="Shaw E.I."/>
            <person name="Hoff W.D."/>
            <person name="Elshahed M.S."/>
        </authorList>
    </citation>
    <scope>NUCLEOTIDE SEQUENCE [LARGE SCALE GENOMIC DNA]</scope>
    <source>
        <strain evidence="1 2">DX253</strain>
    </source>
</reference>
<dbReference type="OrthoDB" id="7684at2157"/>